<evidence type="ECO:0000256" key="3">
    <source>
        <dbReference type="ARBA" id="ARBA00022692"/>
    </source>
</evidence>
<evidence type="ECO:0000256" key="4">
    <source>
        <dbReference type="ARBA" id="ARBA00022989"/>
    </source>
</evidence>
<dbReference type="SUPFAM" id="SSF103473">
    <property type="entry name" value="MFS general substrate transporter"/>
    <property type="match status" value="1"/>
</dbReference>
<name>A0A1H7BV53_9FIRM</name>
<feature type="transmembrane region" description="Helical" evidence="6">
    <location>
        <begin position="207"/>
        <end position="236"/>
    </location>
</feature>
<evidence type="ECO:0000256" key="1">
    <source>
        <dbReference type="ARBA" id="ARBA00004651"/>
    </source>
</evidence>
<dbReference type="InterPro" id="IPR052714">
    <property type="entry name" value="MFS_Exporter"/>
</dbReference>
<evidence type="ECO:0000259" key="7">
    <source>
        <dbReference type="PROSITE" id="PS50850"/>
    </source>
</evidence>
<feature type="transmembrane region" description="Helical" evidence="6">
    <location>
        <begin position="242"/>
        <end position="263"/>
    </location>
</feature>
<feature type="transmembrane region" description="Helical" evidence="6">
    <location>
        <begin position="275"/>
        <end position="292"/>
    </location>
</feature>
<feature type="transmembrane region" description="Helical" evidence="6">
    <location>
        <begin position="12"/>
        <end position="35"/>
    </location>
</feature>
<proteinExistence type="predicted"/>
<dbReference type="Proteomes" id="UP000199662">
    <property type="component" value="Unassembled WGS sequence"/>
</dbReference>
<evidence type="ECO:0000313" key="9">
    <source>
        <dbReference type="Proteomes" id="UP000199662"/>
    </source>
</evidence>
<dbReference type="PROSITE" id="PS50850">
    <property type="entry name" value="MFS"/>
    <property type="match status" value="1"/>
</dbReference>
<feature type="transmembrane region" description="Helical" evidence="6">
    <location>
        <begin position="298"/>
        <end position="316"/>
    </location>
</feature>
<feature type="transmembrane region" description="Helical" evidence="6">
    <location>
        <begin position="100"/>
        <end position="124"/>
    </location>
</feature>
<dbReference type="EMBL" id="FNZK01000018">
    <property type="protein sequence ID" value="SEJ81543.1"/>
    <property type="molecule type" value="Genomic_DNA"/>
</dbReference>
<dbReference type="Pfam" id="PF07690">
    <property type="entry name" value="MFS_1"/>
    <property type="match status" value="1"/>
</dbReference>
<protein>
    <submittedName>
        <fullName evidence="8">Predicted arabinose efflux permease, MFS family</fullName>
    </submittedName>
</protein>
<feature type="transmembrane region" description="Helical" evidence="6">
    <location>
        <begin position="136"/>
        <end position="157"/>
    </location>
</feature>
<feature type="transmembrane region" description="Helical" evidence="6">
    <location>
        <begin position="47"/>
        <end position="65"/>
    </location>
</feature>
<evidence type="ECO:0000256" key="2">
    <source>
        <dbReference type="ARBA" id="ARBA00022448"/>
    </source>
</evidence>
<comment type="subcellular location">
    <subcellularLocation>
        <location evidence="1">Cell membrane</location>
        <topology evidence="1">Multi-pass membrane protein</topology>
    </subcellularLocation>
</comment>
<feature type="transmembrane region" description="Helical" evidence="6">
    <location>
        <begin position="77"/>
        <end position="94"/>
    </location>
</feature>
<sequence>MVKASLWTKNFLIDTIVNFFIYLVYYLLMVIITVFATNNLHASLSEAGLASGIFILGTLLARLLAGRSIETVGRKKMLYAGMFFYFLTTLFYFGANSLMILYVIRFFSGIGYGIASTATSTIIANIIPTERRGEGINYYGLSTSIAAAMGPFLGMFLNQHFDFTSIFIFCAVLLGLCVLVCFFLDITEIKLTPQQAAQMHEYKISNFIELNVLSIASVGVFMGLCYSSVLSFLAAYSQEINLVGAGTFYFVVYALVITVSRPFTGILFDRKGENFVLYPCYIFLAIGLYMLSQAQSSFLMLLSGAFVGLGYGTFMSNGQAVCVKLSPAHRMGIATSTYFVALDFGLGVGPFLLGFLRPMIGFPGIYMLTAIIALACIVLYYVLYGKKAGKEFARIRSEMAN</sequence>
<keyword evidence="3 6" id="KW-0812">Transmembrane</keyword>
<dbReference type="PANTHER" id="PTHR23531">
    <property type="entry name" value="QUINOLENE RESISTANCE PROTEIN NORA"/>
    <property type="match status" value="1"/>
</dbReference>
<feature type="transmembrane region" description="Helical" evidence="6">
    <location>
        <begin position="362"/>
        <end position="384"/>
    </location>
</feature>
<dbReference type="GO" id="GO:0005886">
    <property type="term" value="C:plasma membrane"/>
    <property type="evidence" value="ECO:0007669"/>
    <property type="project" value="UniProtKB-SubCell"/>
</dbReference>
<keyword evidence="9" id="KW-1185">Reference proteome</keyword>
<keyword evidence="5 6" id="KW-0472">Membrane</keyword>
<dbReference type="InterPro" id="IPR011701">
    <property type="entry name" value="MFS"/>
</dbReference>
<dbReference type="STRING" id="84035.SAMN05660742_11820"/>
<feature type="transmembrane region" description="Helical" evidence="6">
    <location>
        <begin position="163"/>
        <end position="186"/>
    </location>
</feature>
<dbReference type="GO" id="GO:0022857">
    <property type="term" value="F:transmembrane transporter activity"/>
    <property type="evidence" value="ECO:0007669"/>
    <property type="project" value="InterPro"/>
</dbReference>
<dbReference type="RefSeq" id="WP_019553643.1">
    <property type="nucleotide sequence ID" value="NZ_FNZK01000018.1"/>
</dbReference>
<evidence type="ECO:0000256" key="5">
    <source>
        <dbReference type="ARBA" id="ARBA00023136"/>
    </source>
</evidence>
<feature type="domain" description="Major facilitator superfamily (MFS) profile" evidence="7">
    <location>
        <begin position="11"/>
        <end position="388"/>
    </location>
</feature>
<reference evidence="8 9" key="1">
    <citation type="submission" date="2016-10" db="EMBL/GenBank/DDBJ databases">
        <authorList>
            <person name="de Groot N.N."/>
        </authorList>
    </citation>
    <scope>NUCLEOTIDE SEQUENCE [LARGE SCALE GENOMIC DNA]</scope>
    <source>
        <strain evidence="8 9">DSM 2179</strain>
    </source>
</reference>
<evidence type="ECO:0000256" key="6">
    <source>
        <dbReference type="SAM" id="Phobius"/>
    </source>
</evidence>
<dbReference type="CDD" id="cd17489">
    <property type="entry name" value="MFS_YfcJ_like"/>
    <property type="match status" value="1"/>
</dbReference>
<dbReference type="InterPro" id="IPR020846">
    <property type="entry name" value="MFS_dom"/>
</dbReference>
<dbReference type="PANTHER" id="PTHR23531:SF1">
    <property type="entry name" value="QUINOLENE RESISTANCE PROTEIN NORA"/>
    <property type="match status" value="1"/>
</dbReference>
<keyword evidence="2" id="KW-0813">Transport</keyword>
<dbReference type="InterPro" id="IPR036259">
    <property type="entry name" value="MFS_trans_sf"/>
</dbReference>
<organism evidence="8 9">
    <name type="scientific">Propionispira arboris</name>
    <dbReference type="NCBI Taxonomy" id="84035"/>
    <lineage>
        <taxon>Bacteria</taxon>
        <taxon>Bacillati</taxon>
        <taxon>Bacillota</taxon>
        <taxon>Negativicutes</taxon>
        <taxon>Selenomonadales</taxon>
        <taxon>Selenomonadaceae</taxon>
        <taxon>Propionispira</taxon>
    </lineage>
</organism>
<dbReference type="AlphaFoldDB" id="A0A1H7BV53"/>
<evidence type="ECO:0000313" key="8">
    <source>
        <dbReference type="EMBL" id="SEJ81543.1"/>
    </source>
</evidence>
<keyword evidence="4 6" id="KW-1133">Transmembrane helix</keyword>
<feature type="transmembrane region" description="Helical" evidence="6">
    <location>
        <begin position="337"/>
        <end position="356"/>
    </location>
</feature>
<dbReference type="Gene3D" id="1.20.1250.20">
    <property type="entry name" value="MFS general substrate transporter like domains"/>
    <property type="match status" value="1"/>
</dbReference>
<accession>A0A1H7BV53</accession>
<gene>
    <name evidence="8" type="ORF">SAMN05660742_11820</name>
</gene>